<reference evidence="3 4" key="1">
    <citation type="submission" date="2016-10" db="EMBL/GenBank/DDBJ databases">
        <authorList>
            <person name="de Groot N.N."/>
        </authorList>
    </citation>
    <scope>NUCLEOTIDE SEQUENCE [LARGE SCALE GENOMIC DNA]</scope>
    <source>
        <strain evidence="3 4">LMG 23650</strain>
    </source>
</reference>
<evidence type="ECO:0000313" key="4">
    <source>
        <dbReference type="Proteomes" id="UP000199548"/>
    </source>
</evidence>
<dbReference type="InterPro" id="IPR025421">
    <property type="entry name" value="DUF4148"/>
</dbReference>
<protein>
    <recommendedName>
        <fullName evidence="5">DUF4148 domain-containing protein</fullName>
    </recommendedName>
</protein>
<evidence type="ECO:0008006" key="5">
    <source>
        <dbReference type="Google" id="ProtNLM"/>
    </source>
</evidence>
<dbReference type="EMBL" id="FOQU01000001">
    <property type="protein sequence ID" value="SFH79646.1"/>
    <property type="molecule type" value="Genomic_DNA"/>
</dbReference>
<evidence type="ECO:0000313" key="3">
    <source>
        <dbReference type="EMBL" id="SFH79646.1"/>
    </source>
</evidence>
<accession>A0A1I3CZ50</accession>
<dbReference type="AlphaFoldDB" id="A0A1I3CZ50"/>
<evidence type="ECO:0000256" key="2">
    <source>
        <dbReference type="SAM" id="SignalP"/>
    </source>
</evidence>
<feature type="compositionally biased region" description="Polar residues" evidence="1">
    <location>
        <begin position="86"/>
        <end position="106"/>
    </location>
</feature>
<dbReference type="RefSeq" id="WP_091006060.1">
    <property type="nucleotide sequence ID" value="NZ_CP041743.1"/>
</dbReference>
<gene>
    <name evidence="3" type="ORF">SAMN05192543_10115</name>
</gene>
<dbReference type="Proteomes" id="UP000199548">
    <property type="component" value="Unassembled WGS sequence"/>
</dbReference>
<dbReference type="OrthoDB" id="9114881at2"/>
<feature type="signal peptide" evidence="2">
    <location>
        <begin position="1"/>
        <end position="22"/>
    </location>
</feature>
<feature type="chain" id="PRO_5011675999" description="DUF4148 domain-containing protein" evidence="2">
    <location>
        <begin position="23"/>
        <end position="112"/>
    </location>
</feature>
<evidence type="ECO:0000256" key="1">
    <source>
        <dbReference type="SAM" id="MobiDB-lite"/>
    </source>
</evidence>
<dbReference type="Pfam" id="PF13663">
    <property type="entry name" value="DUF4148"/>
    <property type="match status" value="1"/>
</dbReference>
<organism evidence="3 4">
    <name type="scientific">Paraburkholderia megapolitana</name>
    <dbReference type="NCBI Taxonomy" id="420953"/>
    <lineage>
        <taxon>Bacteria</taxon>
        <taxon>Pseudomonadati</taxon>
        <taxon>Pseudomonadota</taxon>
        <taxon>Betaproteobacteria</taxon>
        <taxon>Burkholderiales</taxon>
        <taxon>Burkholderiaceae</taxon>
        <taxon>Paraburkholderia</taxon>
    </lineage>
</organism>
<proteinExistence type="predicted"/>
<name>A0A1I3CZ50_9BURK</name>
<sequence>MKTFIKAALIASVLAVPVASFAQEVDQPVSRSQVRAELLQLEQAGYNPAQSSDAQYPANIQAAEHRIAESNGTAQAGASVADTSGYGASTNGSSQSGAVAPTTPQRSIYFGN</sequence>
<keyword evidence="2" id="KW-0732">Signal</keyword>
<keyword evidence="4" id="KW-1185">Reference proteome</keyword>
<feature type="region of interest" description="Disordered" evidence="1">
    <location>
        <begin position="69"/>
        <end position="112"/>
    </location>
</feature>